<keyword evidence="3" id="KW-1185">Reference proteome</keyword>
<evidence type="ECO:0000313" key="3">
    <source>
        <dbReference type="Proteomes" id="UP001055101"/>
    </source>
</evidence>
<sequence length="69" mass="7711">MSISDLRRRLDKVEARHRQPEHRGAIQIITRDDADAERQIAAIVAAGGPGPGILMIDRRIVVPGPRRHQ</sequence>
<feature type="region of interest" description="Disordered" evidence="1">
    <location>
        <begin position="1"/>
        <end position="21"/>
    </location>
</feature>
<reference evidence="2" key="2">
    <citation type="submission" date="2021-08" db="EMBL/GenBank/DDBJ databases">
        <authorList>
            <person name="Tani A."/>
            <person name="Ola A."/>
            <person name="Ogura Y."/>
            <person name="Katsura K."/>
            <person name="Hayashi T."/>
        </authorList>
    </citation>
    <scope>NUCLEOTIDE SEQUENCE</scope>
    <source>
        <strain evidence="2">DSM 23674</strain>
    </source>
</reference>
<protein>
    <submittedName>
        <fullName evidence="2">Uncharacterized protein</fullName>
    </submittedName>
</protein>
<evidence type="ECO:0000313" key="2">
    <source>
        <dbReference type="EMBL" id="GJE57753.1"/>
    </source>
</evidence>
<dbReference type="RefSeq" id="WP_238232871.1">
    <property type="nucleotide sequence ID" value="NZ_BPRA01000029.1"/>
</dbReference>
<proteinExistence type="predicted"/>
<comment type="caution">
    <text evidence="2">The sequence shown here is derived from an EMBL/GenBank/DDBJ whole genome shotgun (WGS) entry which is preliminary data.</text>
</comment>
<name>A0ABQ4TSW8_9HYPH</name>
<evidence type="ECO:0000256" key="1">
    <source>
        <dbReference type="SAM" id="MobiDB-lite"/>
    </source>
</evidence>
<accession>A0ABQ4TSW8</accession>
<organism evidence="2 3">
    <name type="scientific">Methylobacterium thuringiense</name>
    <dbReference type="NCBI Taxonomy" id="1003091"/>
    <lineage>
        <taxon>Bacteria</taxon>
        <taxon>Pseudomonadati</taxon>
        <taxon>Pseudomonadota</taxon>
        <taxon>Alphaproteobacteria</taxon>
        <taxon>Hyphomicrobiales</taxon>
        <taxon>Methylobacteriaceae</taxon>
        <taxon>Methylobacterium</taxon>
    </lineage>
</organism>
<dbReference type="EMBL" id="BPRA01000029">
    <property type="protein sequence ID" value="GJE57753.1"/>
    <property type="molecule type" value="Genomic_DNA"/>
</dbReference>
<dbReference type="Proteomes" id="UP001055101">
    <property type="component" value="Unassembled WGS sequence"/>
</dbReference>
<reference evidence="2" key="1">
    <citation type="journal article" date="2021" name="Front. Microbiol.">
        <title>Comprehensive Comparative Genomics and Phenotyping of Methylobacterium Species.</title>
        <authorList>
            <person name="Alessa O."/>
            <person name="Ogura Y."/>
            <person name="Fujitani Y."/>
            <person name="Takami H."/>
            <person name="Hayashi T."/>
            <person name="Sahin N."/>
            <person name="Tani A."/>
        </authorList>
    </citation>
    <scope>NUCLEOTIDE SEQUENCE</scope>
    <source>
        <strain evidence="2">DSM 23674</strain>
    </source>
</reference>
<gene>
    <name evidence="2" type="ORF">EKPJFOCH_4271</name>
</gene>